<dbReference type="OrthoDB" id="5783963at2759"/>
<feature type="region of interest" description="Disordered" evidence="3">
    <location>
        <begin position="475"/>
        <end position="501"/>
    </location>
</feature>
<dbReference type="Pfam" id="PF13339">
    <property type="entry name" value="AATF-Che1"/>
    <property type="match status" value="1"/>
</dbReference>
<protein>
    <recommendedName>
        <fullName evidence="2">Protein BFR2</fullName>
    </recommendedName>
</protein>
<dbReference type="GO" id="GO:0005730">
    <property type="term" value="C:nucleolus"/>
    <property type="evidence" value="ECO:0007669"/>
    <property type="project" value="TreeGrafter"/>
</dbReference>
<feature type="domain" description="AATF leucine zipper-containing" evidence="5">
    <location>
        <begin position="194"/>
        <end position="315"/>
    </location>
</feature>
<sequence>MAKGNRAKTLAEQLADLDGPAPKDFDPEEPDNFDSESDDSGSDEENAHDGREHYVEVGKSKLRKRETVPLGPKYEGSRVGRDAVEEEDSDDPFSKGFDEDSSDEEDEEDEEMGEDESGASEEDEMDGIEGSGSEDDEDGTSATDLSDEDDEDDDEDMEDAAPKSGGIDRAELRKIMSEEQKTVAATISEAAKADAEKGRAVKAQRKTFDALLNTRIRLQKAIISTNSFSSPKVEVPDDAKSLTDPVRAAEEAACNLWNSLNDLRESLHTTRTGEKRKRIEISTSTPSDEIWSYMQSYESETLPHRQSVLEKWSTKARGVSAMPAKGRLTNTAQQTIVDVLSSQLADSTRLVQKTRTARSCAPLQAGTESADIFDDADFYGLLLKELLERRSEENQTGALAGMSFNVPITSHWQAAREAKTHRANIDVRASKGRKLRYTVHEKLQNYMAPEDRNAWQDRQADELFSSLFGQRNALAEEEAEERDSDEEDLGEQGLLLFGGKK</sequence>
<organism evidence="6 7">
    <name type="scientific">Lasiodiplodia theobromae</name>
    <dbReference type="NCBI Taxonomy" id="45133"/>
    <lineage>
        <taxon>Eukaryota</taxon>
        <taxon>Fungi</taxon>
        <taxon>Dikarya</taxon>
        <taxon>Ascomycota</taxon>
        <taxon>Pezizomycotina</taxon>
        <taxon>Dothideomycetes</taxon>
        <taxon>Dothideomycetes incertae sedis</taxon>
        <taxon>Botryosphaeriales</taxon>
        <taxon>Botryosphaeriaceae</taxon>
        <taxon>Lasiodiplodia</taxon>
    </lineage>
</organism>
<dbReference type="Proteomes" id="UP000325902">
    <property type="component" value="Unassembled WGS sequence"/>
</dbReference>
<dbReference type="InterPro" id="IPR012617">
    <property type="entry name" value="AATF_C"/>
</dbReference>
<evidence type="ECO:0000259" key="5">
    <source>
        <dbReference type="Pfam" id="PF13339"/>
    </source>
</evidence>
<dbReference type="PANTHER" id="PTHR15565:SF0">
    <property type="entry name" value="PROTEIN AATF"/>
    <property type="match status" value="1"/>
</dbReference>
<dbReference type="InterPro" id="IPR039223">
    <property type="entry name" value="AATF/Bfr2"/>
</dbReference>
<evidence type="ECO:0000256" key="2">
    <source>
        <dbReference type="ARBA" id="ARBA00013850"/>
    </source>
</evidence>
<keyword evidence="7" id="KW-1185">Reference proteome</keyword>
<dbReference type="GO" id="GO:0000462">
    <property type="term" value="P:maturation of SSU-rRNA from tricistronic rRNA transcript (SSU-rRNA, 5.8S rRNA, LSU-rRNA)"/>
    <property type="evidence" value="ECO:0007669"/>
    <property type="project" value="TreeGrafter"/>
</dbReference>
<dbReference type="PANTHER" id="PTHR15565">
    <property type="entry name" value="AATF PROTEIN APOPTOSIS ANTAGONIZING TRANSCRIPTION FACTOR"/>
    <property type="match status" value="1"/>
</dbReference>
<feature type="domain" description="Apoptosis-antagonizing transcription factor C-terminal" evidence="4">
    <location>
        <begin position="379"/>
        <end position="468"/>
    </location>
</feature>
<comment type="similarity">
    <text evidence="1">Belongs to the AATF family.</text>
</comment>
<evidence type="ECO:0000313" key="7">
    <source>
        <dbReference type="Proteomes" id="UP000325902"/>
    </source>
</evidence>
<feature type="region of interest" description="Disordered" evidence="3">
    <location>
        <begin position="1"/>
        <end position="171"/>
    </location>
</feature>
<feature type="compositionally biased region" description="Low complexity" evidence="3">
    <location>
        <begin position="491"/>
        <end position="501"/>
    </location>
</feature>
<evidence type="ECO:0000313" key="6">
    <source>
        <dbReference type="EMBL" id="KAB2572325.1"/>
    </source>
</evidence>
<dbReference type="AlphaFoldDB" id="A0A5N5D3S3"/>
<name>A0A5N5D3S3_9PEZI</name>
<evidence type="ECO:0000259" key="4">
    <source>
        <dbReference type="Pfam" id="PF08164"/>
    </source>
</evidence>
<feature type="compositionally biased region" description="Acidic residues" evidence="3">
    <location>
        <begin position="99"/>
        <end position="159"/>
    </location>
</feature>
<accession>A0A5N5D3S3</accession>
<reference evidence="6 7" key="1">
    <citation type="journal article" date="2019" name="Sci. Rep.">
        <title>A multi-omics analysis of the grapevine pathogen Lasiodiplodia theobromae reveals that temperature affects the expression of virulence- and pathogenicity-related genes.</title>
        <authorList>
            <person name="Felix C."/>
            <person name="Meneses R."/>
            <person name="Goncalves M.F.M."/>
            <person name="Tilleman L."/>
            <person name="Duarte A.S."/>
            <person name="Jorrin-Novo J.V."/>
            <person name="Van de Peer Y."/>
            <person name="Deforce D."/>
            <person name="Van Nieuwerburgh F."/>
            <person name="Esteves A.C."/>
            <person name="Alves A."/>
        </authorList>
    </citation>
    <scope>NUCLEOTIDE SEQUENCE [LARGE SCALE GENOMIC DNA]</scope>
    <source>
        <strain evidence="6 7">LA-SOL3</strain>
    </source>
</reference>
<dbReference type="InterPro" id="IPR025160">
    <property type="entry name" value="AATF"/>
</dbReference>
<feature type="compositionally biased region" description="Acidic residues" evidence="3">
    <location>
        <begin position="475"/>
        <end position="490"/>
    </location>
</feature>
<feature type="compositionally biased region" description="Basic and acidic residues" evidence="3">
    <location>
        <begin position="45"/>
        <end position="59"/>
    </location>
</feature>
<proteinExistence type="inferred from homology"/>
<comment type="caution">
    <text evidence="6">The sequence shown here is derived from an EMBL/GenBank/DDBJ whole genome shotgun (WGS) entry which is preliminary data.</text>
</comment>
<dbReference type="Pfam" id="PF08164">
    <property type="entry name" value="TRAUB"/>
    <property type="match status" value="1"/>
</dbReference>
<gene>
    <name evidence="6" type="primary">bfr2</name>
    <name evidence="6" type="ORF">DBV05_g8994</name>
</gene>
<feature type="compositionally biased region" description="Acidic residues" evidence="3">
    <location>
        <begin position="26"/>
        <end position="44"/>
    </location>
</feature>
<evidence type="ECO:0000256" key="3">
    <source>
        <dbReference type="SAM" id="MobiDB-lite"/>
    </source>
</evidence>
<evidence type="ECO:0000256" key="1">
    <source>
        <dbReference type="ARBA" id="ARBA00008966"/>
    </source>
</evidence>
<dbReference type="EMBL" id="VCHE01000080">
    <property type="protein sequence ID" value="KAB2572325.1"/>
    <property type="molecule type" value="Genomic_DNA"/>
</dbReference>